<accession>A0A2G9XDN7</accession>
<dbReference type="GO" id="GO:0005886">
    <property type="term" value="C:plasma membrane"/>
    <property type="evidence" value="ECO:0007669"/>
    <property type="project" value="UniProtKB-SubCell"/>
</dbReference>
<keyword evidence="5 10" id="KW-0132">Cell division</keyword>
<evidence type="ECO:0000256" key="6">
    <source>
        <dbReference type="ARBA" id="ARBA00022692"/>
    </source>
</evidence>
<dbReference type="InterPro" id="IPR003838">
    <property type="entry name" value="ABC3_permease_C"/>
</dbReference>
<evidence type="ECO:0000256" key="4">
    <source>
        <dbReference type="ARBA" id="ARBA00022475"/>
    </source>
</evidence>
<keyword evidence="4 10" id="KW-1003">Cell membrane</keyword>
<evidence type="ECO:0000256" key="8">
    <source>
        <dbReference type="ARBA" id="ARBA00023136"/>
    </source>
</evidence>
<dbReference type="Gene3D" id="3.30.70.3040">
    <property type="match status" value="1"/>
</dbReference>
<dbReference type="InterPro" id="IPR004513">
    <property type="entry name" value="FtsX"/>
</dbReference>
<reference evidence="14 15" key="1">
    <citation type="submission" date="2017-09" db="EMBL/GenBank/DDBJ databases">
        <title>Depth-based differentiation of microbial function through sediment-hosted aquifers and enrichment of novel symbionts in the deep terrestrial subsurface.</title>
        <authorList>
            <person name="Probst A.J."/>
            <person name="Ladd B."/>
            <person name="Jarett J.K."/>
            <person name="Geller-Mcgrath D.E."/>
            <person name="Sieber C.M."/>
            <person name="Emerson J.B."/>
            <person name="Anantharaman K."/>
            <person name="Thomas B.C."/>
            <person name="Malmstrom R."/>
            <person name="Stieglmeier M."/>
            <person name="Klingl A."/>
            <person name="Woyke T."/>
            <person name="Ryan C.M."/>
            <person name="Banfield J.F."/>
        </authorList>
    </citation>
    <scope>NUCLEOTIDE SEQUENCE [LARGE SCALE GENOMIC DNA]</scope>
    <source>
        <strain evidence="14">CG23_combo_of_CG06-09_8_20_14_all_40_14</strain>
    </source>
</reference>
<evidence type="ECO:0000259" key="13">
    <source>
        <dbReference type="Pfam" id="PF18075"/>
    </source>
</evidence>
<feature type="domain" description="FtsX extracellular" evidence="13">
    <location>
        <begin position="57"/>
        <end position="148"/>
    </location>
</feature>
<comment type="similarity">
    <text evidence="2 10">Belongs to the ABC-4 integral membrane protein family. FtsX subfamily.</text>
</comment>
<evidence type="ECO:0000256" key="7">
    <source>
        <dbReference type="ARBA" id="ARBA00022989"/>
    </source>
</evidence>
<protein>
    <recommendedName>
        <fullName evidence="3 10">Cell division protein FtsX</fullName>
    </recommendedName>
</protein>
<organism evidence="14 15">
    <name type="scientific">candidate division WWE3 bacterium CG23_combo_of_CG06-09_8_20_14_all_40_14</name>
    <dbReference type="NCBI Taxonomy" id="1975095"/>
    <lineage>
        <taxon>Bacteria</taxon>
        <taxon>Katanobacteria</taxon>
    </lineage>
</organism>
<evidence type="ECO:0000313" key="15">
    <source>
        <dbReference type="Proteomes" id="UP000231388"/>
    </source>
</evidence>
<evidence type="ECO:0000256" key="10">
    <source>
        <dbReference type="PIRNR" id="PIRNR003097"/>
    </source>
</evidence>
<keyword evidence="9 10" id="KW-0131">Cell cycle</keyword>
<proteinExistence type="inferred from homology"/>
<evidence type="ECO:0000313" key="14">
    <source>
        <dbReference type="EMBL" id="PIP04391.1"/>
    </source>
</evidence>
<comment type="subcellular location">
    <subcellularLocation>
        <location evidence="1">Cell membrane</location>
        <topology evidence="1">Multi-pass membrane protein</topology>
    </subcellularLocation>
</comment>
<name>A0A2G9XDN7_UNCKA</name>
<dbReference type="GO" id="GO:0051301">
    <property type="term" value="P:cell division"/>
    <property type="evidence" value="ECO:0007669"/>
    <property type="project" value="UniProtKB-KW"/>
</dbReference>
<gene>
    <name evidence="14" type="ORF">COX53_02725</name>
</gene>
<evidence type="ECO:0000256" key="9">
    <source>
        <dbReference type="ARBA" id="ARBA00023306"/>
    </source>
</evidence>
<dbReference type="InterPro" id="IPR040690">
    <property type="entry name" value="FtsX_ECD"/>
</dbReference>
<feature type="transmembrane region" description="Helical" evidence="11">
    <location>
        <begin position="21"/>
        <end position="44"/>
    </location>
</feature>
<evidence type="ECO:0000256" key="2">
    <source>
        <dbReference type="ARBA" id="ARBA00007379"/>
    </source>
</evidence>
<evidence type="ECO:0000256" key="1">
    <source>
        <dbReference type="ARBA" id="ARBA00004651"/>
    </source>
</evidence>
<dbReference type="Proteomes" id="UP000231388">
    <property type="component" value="Unassembled WGS sequence"/>
</dbReference>
<feature type="transmembrane region" description="Helical" evidence="11">
    <location>
        <begin position="167"/>
        <end position="188"/>
    </location>
</feature>
<dbReference type="PIRSF" id="PIRSF003097">
    <property type="entry name" value="FtsX"/>
    <property type="match status" value="1"/>
</dbReference>
<dbReference type="Pfam" id="PF02687">
    <property type="entry name" value="FtsX"/>
    <property type="match status" value="1"/>
</dbReference>
<keyword evidence="6 11" id="KW-0812">Transmembrane</keyword>
<evidence type="ECO:0000256" key="5">
    <source>
        <dbReference type="ARBA" id="ARBA00022618"/>
    </source>
</evidence>
<dbReference type="AlphaFoldDB" id="A0A2G9XDN7"/>
<feature type="transmembrane region" description="Helical" evidence="11">
    <location>
        <begin position="255"/>
        <end position="286"/>
    </location>
</feature>
<keyword evidence="8 10" id="KW-0472">Membrane</keyword>
<dbReference type="EMBL" id="PCQY01000032">
    <property type="protein sequence ID" value="PIP04391.1"/>
    <property type="molecule type" value="Genomic_DNA"/>
</dbReference>
<evidence type="ECO:0000259" key="12">
    <source>
        <dbReference type="Pfam" id="PF02687"/>
    </source>
</evidence>
<comment type="caution">
    <text evidence="14">The sequence shown here is derived from an EMBL/GenBank/DDBJ whole genome shotgun (WGS) entry which is preliminary data.</text>
</comment>
<evidence type="ECO:0000256" key="11">
    <source>
        <dbReference type="SAM" id="Phobius"/>
    </source>
</evidence>
<keyword evidence="7 11" id="KW-1133">Transmembrane helix</keyword>
<sequence length="292" mass="32080">MNFKKVLGVTLKNIKRSGWSTATSVIVMTLTFFVSSLFIISAYISNIVLRHLESKAQVTAFFKDSSAEESIISTKKSLEETDLTAEVVYVSKEEALKIYMGQHKSEPLLLESISSSIFPASLDVRAKNIKDLPILAGMLEKVEGVEEVVYYKDVIATFQKWADTVKYAGLFLVGVLGLISILVVLVTISSAIHSKKEEIVVMRLIGASDWHIRGPFLAQGIFYGVGSAFISMVFIGAILPFIYPYFNNVFSGIPIPAFTVFTVLALLGIELVFGALLGAFGSIIALRKYLKI</sequence>
<feature type="transmembrane region" description="Helical" evidence="11">
    <location>
        <begin position="221"/>
        <end position="243"/>
    </location>
</feature>
<feature type="domain" description="ABC3 transporter permease C-terminal" evidence="12">
    <location>
        <begin position="171"/>
        <end position="292"/>
    </location>
</feature>
<dbReference type="PANTHER" id="PTHR47755">
    <property type="entry name" value="CELL DIVISION PROTEIN FTSX"/>
    <property type="match status" value="1"/>
</dbReference>
<dbReference type="PANTHER" id="PTHR47755:SF1">
    <property type="entry name" value="CELL DIVISION PROTEIN FTSX"/>
    <property type="match status" value="1"/>
</dbReference>
<evidence type="ECO:0000256" key="3">
    <source>
        <dbReference type="ARBA" id="ARBA00021907"/>
    </source>
</evidence>
<dbReference type="Pfam" id="PF18075">
    <property type="entry name" value="FtsX_ECD"/>
    <property type="match status" value="1"/>
</dbReference>